<dbReference type="SUPFAM" id="SSF51905">
    <property type="entry name" value="FAD/NAD(P)-binding domain"/>
    <property type="match status" value="1"/>
</dbReference>
<dbReference type="PANTHER" id="PTHR11806">
    <property type="entry name" value="GLUCOSE INHIBITED DIVISION PROTEIN A"/>
    <property type="match status" value="1"/>
</dbReference>
<dbReference type="PROSITE" id="PS01281">
    <property type="entry name" value="GIDA_2"/>
    <property type="match status" value="1"/>
</dbReference>
<comment type="catalytic activity">
    <reaction evidence="10">
        <text>uridine(54) in tRNA + (6R)-5,10-methylene-5,6,7,8-tetrahydrofolate + NADPH + H(+) = 5-methyluridine(54) in tRNA + (6S)-5,6,7,8-tetrahydrofolate + NADP(+)</text>
        <dbReference type="Rhea" id="RHEA:62372"/>
        <dbReference type="Rhea" id="RHEA-COMP:10167"/>
        <dbReference type="Rhea" id="RHEA-COMP:10193"/>
        <dbReference type="ChEBI" id="CHEBI:15378"/>
        <dbReference type="ChEBI" id="CHEBI:15636"/>
        <dbReference type="ChEBI" id="CHEBI:57453"/>
        <dbReference type="ChEBI" id="CHEBI:57783"/>
        <dbReference type="ChEBI" id="CHEBI:58349"/>
        <dbReference type="ChEBI" id="CHEBI:65315"/>
        <dbReference type="ChEBI" id="CHEBI:74447"/>
        <dbReference type="EC" id="2.1.1.74"/>
    </reaction>
</comment>
<name>A0A433HQ45_9BACI</name>
<comment type="cofactor">
    <cofactor evidence="1 10">
        <name>FAD</name>
        <dbReference type="ChEBI" id="CHEBI:57692"/>
    </cofactor>
</comment>
<organism evidence="12 13">
    <name type="scientific">Peribacillus cavernae</name>
    <dbReference type="NCBI Taxonomy" id="1674310"/>
    <lineage>
        <taxon>Bacteria</taxon>
        <taxon>Bacillati</taxon>
        <taxon>Bacillota</taxon>
        <taxon>Bacilli</taxon>
        <taxon>Bacillales</taxon>
        <taxon>Bacillaceae</taxon>
        <taxon>Peribacillus</taxon>
    </lineage>
</organism>
<evidence type="ECO:0000313" key="12">
    <source>
        <dbReference type="EMBL" id="RUQ30437.1"/>
    </source>
</evidence>
<accession>A0A433HQ45</accession>
<dbReference type="RefSeq" id="WP_126864459.1">
    <property type="nucleotide sequence ID" value="NZ_JAUSTX010000001.1"/>
</dbReference>
<dbReference type="Pfam" id="PF01134">
    <property type="entry name" value="GIDA"/>
    <property type="match status" value="1"/>
</dbReference>
<dbReference type="HAMAP" id="MF_01037">
    <property type="entry name" value="TrmFO"/>
    <property type="match status" value="1"/>
</dbReference>
<dbReference type="FunFam" id="3.50.50.60:FF:000040">
    <property type="entry name" value="Methylenetetrahydrofolate--tRNA-(uracil-5-)-methyltransferase TrmFO"/>
    <property type="match status" value="1"/>
</dbReference>
<evidence type="ECO:0000256" key="4">
    <source>
        <dbReference type="ARBA" id="ARBA00022630"/>
    </source>
</evidence>
<evidence type="ECO:0000256" key="6">
    <source>
        <dbReference type="ARBA" id="ARBA00022694"/>
    </source>
</evidence>
<dbReference type="EMBL" id="RYZZ01000007">
    <property type="protein sequence ID" value="RUQ30437.1"/>
    <property type="molecule type" value="Genomic_DNA"/>
</dbReference>
<dbReference type="GO" id="GO:0047151">
    <property type="term" value="F:tRNA (uracil(54)-C5)-methyltransferase activity, 5,10-methylenetetrahydrofolate-dependent"/>
    <property type="evidence" value="ECO:0007669"/>
    <property type="project" value="UniProtKB-UniRule"/>
</dbReference>
<comment type="catalytic activity">
    <reaction evidence="10">
        <text>uridine(54) in tRNA + (6R)-5,10-methylene-5,6,7,8-tetrahydrofolate + NADH + H(+) = 5-methyluridine(54) in tRNA + (6S)-5,6,7,8-tetrahydrofolate + NAD(+)</text>
        <dbReference type="Rhea" id="RHEA:16873"/>
        <dbReference type="Rhea" id="RHEA-COMP:10167"/>
        <dbReference type="Rhea" id="RHEA-COMP:10193"/>
        <dbReference type="ChEBI" id="CHEBI:15378"/>
        <dbReference type="ChEBI" id="CHEBI:15636"/>
        <dbReference type="ChEBI" id="CHEBI:57453"/>
        <dbReference type="ChEBI" id="CHEBI:57540"/>
        <dbReference type="ChEBI" id="CHEBI:57945"/>
        <dbReference type="ChEBI" id="CHEBI:65315"/>
        <dbReference type="ChEBI" id="CHEBI:74447"/>
        <dbReference type="EC" id="2.1.1.74"/>
    </reaction>
</comment>
<keyword evidence="9 10" id="KW-0520">NAD</keyword>
<dbReference type="NCBIfam" id="TIGR00137">
    <property type="entry name" value="gid_trmFO"/>
    <property type="match status" value="1"/>
</dbReference>
<evidence type="ECO:0000256" key="10">
    <source>
        <dbReference type="HAMAP-Rule" id="MF_01037"/>
    </source>
</evidence>
<evidence type="ECO:0000256" key="3">
    <source>
        <dbReference type="ARBA" id="ARBA00022603"/>
    </source>
</evidence>
<dbReference type="OrthoDB" id="9803114at2"/>
<proteinExistence type="inferred from homology"/>
<dbReference type="GO" id="GO:0050660">
    <property type="term" value="F:flavin adenine dinucleotide binding"/>
    <property type="evidence" value="ECO:0007669"/>
    <property type="project" value="UniProtKB-UniRule"/>
</dbReference>
<keyword evidence="8 10" id="KW-0521">NADP</keyword>
<evidence type="ECO:0000256" key="7">
    <source>
        <dbReference type="ARBA" id="ARBA00022827"/>
    </source>
</evidence>
<feature type="domain" description="MnmG N-terminal" evidence="11">
    <location>
        <begin position="6"/>
        <end position="368"/>
    </location>
</feature>
<dbReference type="NCBIfam" id="NF003739">
    <property type="entry name" value="PRK05335.1"/>
    <property type="match status" value="1"/>
</dbReference>
<evidence type="ECO:0000256" key="5">
    <source>
        <dbReference type="ARBA" id="ARBA00022679"/>
    </source>
</evidence>
<keyword evidence="13" id="KW-1185">Reference proteome</keyword>
<dbReference type="Gene3D" id="3.50.50.60">
    <property type="entry name" value="FAD/NAD(P)-binding domain"/>
    <property type="match status" value="2"/>
</dbReference>
<dbReference type="EC" id="2.1.1.74" evidence="10"/>
<dbReference type="Proteomes" id="UP000267430">
    <property type="component" value="Unassembled WGS sequence"/>
</dbReference>
<evidence type="ECO:0000256" key="1">
    <source>
        <dbReference type="ARBA" id="ARBA00001974"/>
    </source>
</evidence>
<dbReference type="InterPro" id="IPR040131">
    <property type="entry name" value="MnmG_N"/>
</dbReference>
<dbReference type="FunFam" id="3.50.50.60:FF:000035">
    <property type="entry name" value="Methylenetetrahydrofolate--tRNA-(uracil-5-)-methyltransferase TrmFO"/>
    <property type="match status" value="1"/>
</dbReference>
<keyword evidence="4 10" id="KW-0285">Flavoprotein</keyword>
<dbReference type="InterPro" id="IPR002218">
    <property type="entry name" value="MnmG-rel"/>
</dbReference>
<evidence type="ECO:0000259" key="11">
    <source>
        <dbReference type="Pfam" id="PF01134"/>
    </source>
</evidence>
<comment type="function">
    <text evidence="10">Catalyzes the folate-dependent formation of 5-methyl-uridine at position 54 (M-5-U54) in all tRNAs.</text>
</comment>
<dbReference type="GO" id="GO:0002098">
    <property type="term" value="P:tRNA wobble uridine modification"/>
    <property type="evidence" value="ECO:0007669"/>
    <property type="project" value="TreeGrafter"/>
</dbReference>
<dbReference type="GO" id="GO:0030488">
    <property type="term" value="P:tRNA methylation"/>
    <property type="evidence" value="ECO:0007669"/>
    <property type="project" value="TreeGrafter"/>
</dbReference>
<dbReference type="InterPro" id="IPR036188">
    <property type="entry name" value="FAD/NAD-bd_sf"/>
</dbReference>
<dbReference type="InterPro" id="IPR020595">
    <property type="entry name" value="MnmG-rel_CS"/>
</dbReference>
<feature type="binding site" evidence="10">
    <location>
        <begin position="10"/>
        <end position="15"/>
    </location>
    <ligand>
        <name>FAD</name>
        <dbReference type="ChEBI" id="CHEBI:57692"/>
    </ligand>
</feature>
<sequence>MKETTVNVIGAGLAGSEAAWQLAKRGLKVKLYEMRPVKQTPAHHTEKFAELVCSNSLRANELTNAVGVLKEEMRLLDSVILSSADASSVPAGGALAVDRHEFSGRVTDLVKNHPNVTVVNEEVTGIPEGPTVIATGPLTSEALSQKLQEIMEEEYLYFYDAAAPIIEKDSVDMDKVYLKSRYDKGEAAYLNCPMTEEEFNRFYEALISAETVPLKEFEKEIFFEGCMPIEVMASRGRKTMLFGPLKPVGLEDPKTGKRPFAVVQLRQDDAAGTLYNIVGFQTHLKWGPQKKVLQLIPGLENAEVVRYGVMHRNTFINSPKVLQPTYQFRNRNDLFFAGQMTGVEGYVESAASGLIAGINAAKVAQGQEPVVFPGETAMGSMARYITSTNAKTFQPMNANFGLFPDLEVKIKGKNERNQKHADRALETIRNFVKSL</sequence>
<comment type="subcellular location">
    <subcellularLocation>
        <location evidence="10">Cytoplasm</location>
    </subcellularLocation>
</comment>
<reference evidence="12 13" key="1">
    <citation type="submission" date="2018-12" db="EMBL/GenBank/DDBJ databases">
        <title>Bacillus chawlae sp. nov., Bacillus glennii sp. nov., and Bacillus saganii sp. nov. Isolated from the Vehicle Assembly Building at Kennedy Space Center where the Viking Spacecraft were Assembled.</title>
        <authorList>
            <person name="Seuylemezian A."/>
            <person name="Vaishampayan P."/>
        </authorList>
    </citation>
    <scope>NUCLEOTIDE SEQUENCE [LARGE SCALE GENOMIC DNA]</scope>
    <source>
        <strain evidence="12 13">L5</strain>
    </source>
</reference>
<dbReference type="InterPro" id="IPR004417">
    <property type="entry name" value="TrmFO"/>
</dbReference>
<evidence type="ECO:0000256" key="9">
    <source>
        <dbReference type="ARBA" id="ARBA00023027"/>
    </source>
</evidence>
<comment type="similarity">
    <text evidence="10">Belongs to the MnmG family. TrmFO subfamily.</text>
</comment>
<evidence type="ECO:0000256" key="2">
    <source>
        <dbReference type="ARBA" id="ARBA00022490"/>
    </source>
</evidence>
<dbReference type="GO" id="GO:0005829">
    <property type="term" value="C:cytosol"/>
    <property type="evidence" value="ECO:0007669"/>
    <property type="project" value="TreeGrafter"/>
</dbReference>
<keyword evidence="2 10" id="KW-0963">Cytoplasm</keyword>
<keyword evidence="3 10" id="KW-0489">Methyltransferase</keyword>
<keyword evidence="6 10" id="KW-0819">tRNA processing</keyword>
<protein>
    <recommendedName>
        <fullName evidence="10">Methylenetetrahydrofolate--tRNA-(uracil-5-)-methyltransferase TrmFO</fullName>
        <ecNumber evidence="10">2.1.1.74</ecNumber>
    </recommendedName>
    <alternativeName>
        <fullName evidence="10">Folate-dependent tRNA (uracil-5-)-methyltransferase</fullName>
    </alternativeName>
    <alternativeName>
        <fullName evidence="10">Folate-dependent tRNA(M-5-U54)-methyltransferase</fullName>
    </alternativeName>
</protein>
<gene>
    <name evidence="10 12" type="primary">trmFO</name>
    <name evidence="12" type="ORF">ELQ35_08855</name>
</gene>
<keyword evidence="7 10" id="KW-0274">FAD</keyword>
<evidence type="ECO:0000256" key="8">
    <source>
        <dbReference type="ARBA" id="ARBA00022857"/>
    </source>
</evidence>
<evidence type="ECO:0000313" key="13">
    <source>
        <dbReference type="Proteomes" id="UP000267430"/>
    </source>
</evidence>
<dbReference type="AlphaFoldDB" id="A0A433HQ45"/>
<keyword evidence="5 10" id="KW-0808">Transferase</keyword>
<comment type="caution">
    <text evidence="12">The sequence shown here is derived from an EMBL/GenBank/DDBJ whole genome shotgun (WGS) entry which is preliminary data.</text>
</comment>
<dbReference type="PANTHER" id="PTHR11806:SF2">
    <property type="entry name" value="METHYLENETETRAHYDROFOLATE--TRNA-(URACIL-5-)-METHYLTRANSFERASE TRMFO"/>
    <property type="match status" value="1"/>
</dbReference>